<accession>A0A8S5SG55</accession>
<organism evidence="1">
    <name type="scientific">Siphoviridae sp. ctxvK3</name>
    <dbReference type="NCBI Taxonomy" id="2827975"/>
    <lineage>
        <taxon>Viruses</taxon>
        <taxon>Duplodnaviria</taxon>
        <taxon>Heunggongvirae</taxon>
        <taxon>Uroviricota</taxon>
        <taxon>Caudoviricetes</taxon>
    </lineage>
</organism>
<reference evidence="1" key="1">
    <citation type="journal article" date="2021" name="Proc. Natl. Acad. Sci. U.S.A.">
        <title>A Catalog of Tens of Thousands of Viruses from Human Metagenomes Reveals Hidden Associations with Chronic Diseases.</title>
        <authorList>
            <person name="Tisza M.J."/>
            <person name="Buck C.B."/>
        </authorList>
    </citation>
    <scope>NUCLEOTIDE SEQUENCE</scope>
    <source>
        <strain evidence="1">CtxvK3</strain>
    </source>
</reference>
<sequence length="54" mass="6527">MNVNGLLDQLRHTFHNERDKSTTFEELICNCFKHDPVYASQISDVWMWKDFPRL</sequence>
<dbReference type="EMBL" id="BK032591">
    <property type="protein sequence ID" value="DAF49934.1"/>
    <property type="molecule type" value="Genomic_DNA"/>
</dbReference>
<keyword evidence="1" id="KW-0347">Helicase</keyword>
<evidence type="ECO:0000313" key="1">
    <source>
        <dbReference type="EMBL" id="DAF49934.1"/>
    </source>
</evidence>
<keyword evidence="1" id="KW-0547">Nucleotide-binding</keyword>
<keyword evidence="1" id="KW-0067">ATP-binding</keyword>
<proteinExistence type="predicted"/>
<keyword evidence="1" id="KW-0378">Hydrolase</keyword>
<dbReference type="GO" id="GO:0004386">
    <property type="term" value="F:helicase activity"/>
    <property type="evidence" value="ECO:0007669"/>
    <property type="project" value="UniProtKB-KW"/>
</dbReference>
<name>A0A8S5SG55_9CAUD</name>
<protein>
    <submittedName>
        <fullName evidence="1">Putative helicase</fullName>
    </submittedName>
</protein>